<name>A0ABP9BZY1_9ACTN</name>
<evidence type="ECO:0000256" key="1">
    <source>
        <dbReference type="SAM" id="MobiDB-lite"/>
    </source>
</evidence>
<dbReference type="EMBL" id="BAABIG010000032">
    <property type="protein sequence ID" value="GAA4802969.1"/>
    <property type="molecule type" value="Genomic_DNA"/>
</dbReference>
<dbReference type="Proteomes" id="UP001501265">
    <property type="component" value="Unassembled WGS sequence"/>
</dbReference>
<keyword evidence="3" id="KW-1185">Reference proteome</keyword>
<gene>
    <name evidence="2" type="ORF">GCM10023220_35160</name>
</gene>
<evidence type="ECO:0008006" key="4">
    <source>
        <dbReference type="Google" id="ProtNLM"/>
    </source>
</evidence>
<evidence type="ECO:0000313" key="2">
    <source>
        <dbReference type="EMBL" id="GAA4802969.1"/>
    </source>
</evidence>
<comment type="caution">
    <text evidence="2">The sequence shown here is derived from an EMBL/GenBank/DDBJ whole genome shotgun (WGS) entry which is preliminary data.</text>
</comment>
<proteinExistence type="predicted"/>
<evidence type="ECO:0000313" key="3">
    <source>
        <dbReference type="Proteomes" id="UP001501265"/>
    </source>
</evidence>
<accession>A0ABP9BZY1</accession>
<organism evidence="2 3">
    <name type="scientific">Streptomyces ziwulingensis</name>
    <dbReference type="NCBI Taxonomy" id="1045501"/>
    <lineage>
        <taxon>Bacteria</taxon>
        <taxon>Bacillati</taxon>
        <taxon>Actinomycetota</taxon>
        <taxon>Actinomycetes</taxon>
        <taxon>Kitasatosporales</taxon>
        <taxon>Streptomycetaceae</taxon>
        <taxon>Streptomyces</taxon>
    </lineage>
</organism>
<reference evidence="3" key="1">
    <citation type="journal article" date="2019" name="Int. J. Syst. Evol. Microbiol.">
        <title>The Global Catalogue of Microorganisms (GCM) 10K type strain sequencing project: providing services to taxonomists for standard genome sequencing and annotation.</title>
        <authorList>
            <consortium name="The Broad Institute Genomics Platform"/>
            <consortium name="The Broad Institute Genome Sequencing Center for Infectious Disease"/>
            <person name="Wu L."/>
            <person name="Ma J."/>
        </authorList>
    </citation>
    <scope>NUCLEOTIDE SEQUENCE [LARGE SCALE GENOMIC DNA]</scope>
    <source>
        <strain evidence="3">JCM 18081</strain>
    </source>
</reference>
<sequence>MEGWLQGRPGDTARAKARTLQAPGRKRVTARRPGAPCGTLSARSEGDGARCGRRPSQSGEPVAGLLRPGNAGSKTAADYITTTPLALTQVPKLYRRGRQTLIRTDSAGGTQEFIAWLAQRGRWPSHSVGMTITDAIHQAVLKTGQT</sequence>
<protein>
    <recommendedName>
        <fullName evidence="4">Transposase DDE domain-containing protein</fullName>
    </recommendedName>
</protein>
<feature type="region of interest" description="Disordered" evidence="1">
    <location>
        <begin position="1"/>
        <end position="70"/>
    </location>
</feature>